<comment type="caution">
    <text evidence="1">The sequence shown here is derived from an EMBL/GenBank/DDBJ whole genome shotgun (WGS) entry which is preliminary data.</text>
</comment>
<dbReference type="AlphaFoldDB" id="A0A9W6WYK6"/>
<dbReference type="OrthoDB" id="98856at2759"/>
<accession>A0A9W6WYK6</accession>
<dbReference type="InterPro" id="IPR012337">
    <property type="entry name" value="RNaseH-like_sf"/>
</dbReference>
<gene>
    <name evidence="1" type="ORF">Pfra01_000341400</name>
</gene>
<dbReference type="SUPFAM" id="SSF53098">
    <property type="entry name" value="Ribonuclease H-like"/>
    <property type="match status" value="1"/>
</dbReference>
<sequence length="313" mass="35275">MALSKSRFKISRVPELVRFYFTITADDGVVFSCNNWPSTLTNAVNSGYTNLRKHLRKCVGNDFEDKYAVAVKARRNGLGFEVIEYVAERDLVVFRWIEWVLMRNMPLSEVDNPLTRSLTGINSSEHISSDSPSRYLTFLVPLVETEIAYILPVVFAIMFGGWTDKSTHTVFAVFIYDNRVREVLLGFSPPLDETSYTAESQRDLIAYVLRVYGKSLANVTVLIADDCRTNKATADLLGVALLGCACHKLNLAIKRFIKEQVGADEAIASSRSMMTKATNLKAAAALRELTELVPIINNDTRWSSTYRMIERLF</sequence>
<proteinExistence type="predicted"/>
<evidence type="ECO:0000313" key="2">
    <source>
        <dbReference type="Proteomes" id="UP001165121"/>
    </source>
</evidence>
<dbReference type="PANTHER" id="PTHR40866">
    <property type="entry name" value="BED-TYPE DOMAIN-CONTAINING PROTEIN"/>
    <property type="match status" value="1"/>
</dbReference>
<reference evidence="1" key="1">
    <citation type="submission" date="2023-04" db="EMBL/GenBank/DDBJ databases">
        <title>Phytophthora fragariaefolia NBRC 109709.</title>
        <authorList>
            <person name="Ichikawa N."/>
            <person name="Sato H."/>
            <person name="Tonouchi N."/>
        </authorList>
    </citation>
    <scope>NUCLEOTIDE SEQUENCE</scope>
    <source>
        <strain evidence="1">NBRC 109709</strain>
    </source>
</reference>
<evidence type="ECO:0000313" key="1">
    <source>
        <dbReference type="EMBL" id="GMF22746.1"/>
    </source>
</evidence>
<protein>
    <submittedName>
        <fullName evidence="1">Unnamed protein product</fullName>
    </submittedName>
</protein>
<dbReference type="Proteomes" id="UP001165121">
    <property type="component" value="Unassembled WGS sequence"/>
</dbReference>
<dbReference type="EMBL" id="BSXT01000261">
    <property type="protein sequence ID" value="GMF22746.1"/>
    <property type="molecule type" value="Genomic_DNA"/>
</dbReference>
<organism evidence="1 2">
    <name type="scientific">Phytophthora fragariaefolia</name>
    <dbReference type="NCBI Taxonomy" id="1490495"/>
    <lineage>
        <taxon>Eukaryota</taxon>
        <taxon>Sar</taxon>
        <taxon>Stramenopiles</taxon>
        <taxon>Oomycota</taxon>
        <taxon>Peronosporomycetes</taxon>
        <taxon>Peronosporales</taxon>
        <taxon>Peronosporaceae</taxon>
        <taxon>Phytophthora</taxon>
    </lineage>
</organism>
<keyword evidence="2" id="KW-1185">Reference proteome</keyword>
<dbReference type="PANTHER" id="PTHR40866:SF1">
    <property type="entry name" value="BED-TYPE DOMAIN-CONTAINING PROTEIN"/>
    <property type="match status" value="1"/>
</dbReference>
<name>A0A9W6WYK6_9STRA</name>